<dbReference type="Pfam" id="PF00004">
    <property type="entry name" value="AAA"/>
    <property type="match status" value="1"/>
</dbReference>
<dbReference type="SMART" id="SM00382">
    <property type="entry name" value="AAA"/>
    <property type="match status" value="1"/>
</dbReference>
<dbReference type="GO" id="GO:0004176">
    <property type="term" value="F:ATP-dependent peptidase activity"/>
    <property type="evidence" value="ECO:0007669"/>
    <property type="project" value="InterPro"/>
</dbReference>
<evidence type="ECO:0000259" key="2">
    <source>
        <dbReference type="SMART" id="SM00382"/>
    </source>
</evidence>
<proteinExistence type="predicted"/>
<dbReference type="GO" id="GO:0016887">
    <property type="term" value="F:ATP hydrolysis activity"/>
    <property type="evidence" value="ECO:0007669"/>
    <property type="project" value="InterPro"/>
</dbReference>
<evidence type="ECO:0000313" key="3">
    <source>
        <dbReference type="EMBL" id="MCA9386937.1"/>
    </source>
</evidence>
<evidence type="ECO:0000313" key="4">
    <source>
        <dbReference type="Proteomes" id="UP000714915"/>
    </source>
</evidence>
<dbReference type="InterPro" id="IPR027417">
    <property type="entry name" value="P-loop_NTPase"/>
</dbReference>
<sequence>MNQSENQQQQPGSVASPAPVPVAPVAKQDGTMRPPTNLSLADEIIILEQKVADSKMPNELKQKSLGMILRLQKMSTDGAFSREFEPISEYINWVTKIPFGKLSSDNLDLKNAQQSLDANHYGLQPVKDRILEYLAVLKLQTGGVNTTNNPAGQSDTTEMKKLQGSSSHAPILCFVGIQGVGKTTMAKSIATALGRQFVRVSLGGLGSVVELRGRSRGEIDAEPGQIIKSLIRTDVMNPLILLDEIDKVNSQTGLRADIMAALLEILDPEQNSAFMDKYIDYPINLSNAIFITTANNLGGISAALIDRLEIIRFGSYTDQDKINIAKSYLLPKVREATGLNEQQLSFADDVWPLVIRPLGFDAGVRQLERTLTDLARKVALMIVQGTTTGVQINEQNFRDFIPEQIGIVS</sequence>
<accession>A0A955RM25</accession>
<dbReference type="GO" id="GO:0006515">
    <property type="term" value="P:protein quality control for misfolded or incompletely synthesized proteins"/>
    <property type="evidence" value="ECO:0007669"/>
    <property type="project" value="TreeGrafter"/>
</dbReference>
<dbReference type="EMBL" id="JAGQLF010000027">
    <property type="protein sequence ID" value="MCA9386937.1"/>
    <property type="molecule type" value="Genomic_DNA"/>
</dbReference>
<comment type="caution">
    <text evidence="3">The sequence shown here is derived from an EMBL/GenBank/DDBJ whole genome shotgun (WGS) entry which is preliminary data.</text>
</comment>
<dbReference type="PANTHER" id="PTHR43718:SF2">
    <property type="entry name" value="LON PROTEASE HOMOLOG, MITOCHONDRIAL"/>
    <property type="match status" value="1"/>
</dbReference>
<name>A0A955RM25_9BACT</name>
<dbReference type="GO" id="GO:0004252">
    <property type="term" value="F:serine-type endopeptidase activity"/>
    <property type="evidence" value="ECO:0007669"/>
    <property type="project" value="InterPro"/>
</dbReference>
<dbReference type="Proteomes" id="UP000714915">
    <property type="component" value="Unassembled WGS sequence"/>
</dbReference>
<feature type="region of interest" description="Disordered" evidence="1">
    <location>
        <begin position="1"/>
        <end position="36"/>
    </location>
</feature>
<dbReference type="AlphaFoldDB" id="A0A955RM25"/>
<dbReference type="Gene3D" id="1.10.8.60">
    <property type="match status" value="1"/>
</dbReference>
<dbReference type="Pfam" id="PF22667">
    <property type="entry name" value="Lon_lid"/>
    <property type="match status" value="1"/>
</dbReference>
<feature type="compositionally biased region" description="Polar residues" evidence="1">
    <location>
        <begin position="1"/>
        <end position="12"/>
    </location>
</feature>
<dbReference type="InterPro" id="IPR054594">
    <property type="entry name" value="Lon_lid"/>
</dbReference>
<feature type="domain" description="AAA+ ATPase" evidence="2">
    <location>
        <begin position="168"/>
        <end position="323"/>
    </location>
</feature>
<organism evidence="3 4">
    <name type="scientific">Candidatus Dojkabacteria bacterium</name>
    <dbReference type="NCBI Taxonomy" id="2099670"/>
    <lineage>
        <taxon>Bacteria</taxon>
        <taxon>Candidatus Dojkabacteria</taxon>
    </lineage>
</organism>
<dbReference type="InterPro" id="IPR003593">
    <property type="entry name" value="AAA+_ATPase"/>
</dbReference>
<dbReference type="SUPFAM" id="SSF52540">
    <property type="entry name" value="P-loop containing nucleoside triphosphate hydrolases"/>
    <property type="match status" value="1"/>
</dbReference>
<evidence type="ECO:0000256" key="1">
    <source>
        <dbReference type="SAM" id="MobiDB-lite"/>
    </source>
</evidence>
<reference evidence="3" key="2">
    <citation type="journal article" date="2021" name="Microbiome">
        <title>Successional dynamics and alternative stable states in a saline activated sludge microbial community over 9 years.</title>
        <authorList>
            <person name="Wang Y."/>
            <person name="Ye J."/>
            <person name="Ju F."/>
            <person name="Liu L."/>
            <person name="Boyd J.A."/>
            <person name="Deng Y."/>
            <person name="Parks D.H."/>
            <person name="Jiang X."/>
            <person name="Yin X."/>
            <person name="Woodcroft B.J."/>
            <person name="Tyson G.W."/>
            <person name="Hugenholtz P."/>
            <person name="Polz M.F."/>
            <person name="Zhang T."/>
        </authorList>
    </citation>
    <scope>NUCLEOTIDE SEQUENCE</scope>
    <source>
        <strain evidence="3">HKST-UBA09</strain>
    </source>
</reference>
<dbReference type="PANTHER" id="PTHR43718">
    <property type="entry name" value="LON PROTEASE"/>
    <property type="match status" value="1"/>
</dbReference>
<dbReference type="GO" id="GO:0005524">
    <property type="term" value="F:ATP binding"/>
    <property type="evidence" value="ECO:0007669"/>
    <property type="project" value="InterPro"/>
</dbReference>
<dbReference type="InterPro" id="IPR003959">
    <property type="entry name" value="ATPase_AAA_core"/>
</dbReference>
<protein>
    <submittedName>
        <fullName evidence="3">AAA family ATPase</fullName>
    </submittedName>
</protein>
<dbReference type="InterPro" id="IPR027065">
    <property type="entry name" value="Lon_Prtase"/>
</dbReference>
<dbReference type="Gene3D" id="3.40.50.300">
    <property type="entry name" value="P-loop containing nucleotide triphosphate hydrolases"/>
    <property type="match status" value="1"/>
</dbReference>
<reference evidence="3" key="1">
    <citation type="submission" date="2020-04" db="EMBL/GenBank/DDBJ databases">
        <authorList>
            <person name="Zhang T."/>
        </authorList>
    </citation>
    <scope>NUCLEOTIDE SEQUENCE</scope>
    <source>
        <strain evidence="3">HKST-UBA09</strain>
    </source>
</reference>
<gene>
    <name evidence="3" type="ORF">KC669_02795</name>
</gene>